<feature type="compositionally biased region" description="Low complexity" evidence="1">
    <location>
        <begin position="242"/>
        <end position="253"/>
    </location>
</feature>
<dbReference type="Pfam" id="PF03837">
    <property type="entry name" value="RecT"/>
    <property type="match status" value="1"/>
</dbReference>
<feature type="compositionally biased region" description="Low complexity" evidence="1">
    <location>
        <begin position="268"/>
        <end position="289"/>
    </location>
</feature>
<gene>
    <name evidence="2" type="ORF">FO059_12335</name>
</gene>
<keyword evidence="3" id="KW-1185">Reference proteome</keyword>
<dbReference type="Proteomes" id="UP000317344">
    <property type="component" value="Chromosome"/>
</dbReference>
<name>A0A516X4G4_9ACTN</name>
<proteinExistence type="predicted"/>
<dbReference type="EMBL" id="CP041765">
    <property type="protein sequence ID" value="QDQ97957.1"/>
    <property type="molecule type" value="Genomic_DNA"/>
</dbReference>
<dbReference type="OrthoDB" id="3191611at2"/>
<reference evidence="2 3" key="1">
    <citation type="submission" date="2019-07" db="EMBL/GenBank/DDBJ databases">
        <title>Tomitella cavernea sp. nov., an actinomycete isolated from soil.</title>
        <authorList>
            <person name="Cheng J."/>
        </authorList>
    </citation>
    <scope>NUCLEOTIDE SEQUENCE [LARGE SCALE GENOMIC DNA]</scope>
    <source>
        <strain evidence="2 3">HY188</strain>
    </source>
</reference>
<feature type="region of interest" description="Disordered" evidence="1">
    <location>
        <begin position="224"/>
        <end position="289"/>
    </location>
</feature>
<dbReference type="GO" id="GO:0006259">
    <property type="term" value="P:DNA metabolic process"/>
    <property type="evidence" value="ECO:0007669"/>
    <property type="project" value="InterPro"/>
</dbReference>
<dbReference type="AlphaFoldDB" id="A0A516X4G4"/>
<dbReference type="RefSeq" id="WP_143909159.1">
    <property type="nucleotide sequence ID" value="NZ_CP041765.1"/>
</dbReference>
<evidence type="ECO:0000313" key="3">
    <source>
        <dbReference type="Proteomes" id="UP000317344"/>
    </source>
</evidence>
<feature type="compositionally biased region" description="Polar residues" evidence="1">
    <location>
        <begin position="1"/>
        <end position="13"/>
    </location>
</feature>
<evidence type="ECO:0008006" key="4">
    <source>
        <dbReference type="Google" id="ProtNLM"/>
    </source>
</evidence>
<reference evidence="2 3" key="2">
    <citation type="submission" date="2019-07" db="EMBL/GenBank/DDBJ databases">
        <authorList>
            <person name="Huang Y."/>
        </authorList>
    </citation>
    <scope>NUCLEOTIDE SEQUENCE [LARGE SCALE GENOMIC DNA]</scope>
    <source>
        <strain evidence="2 3">HY188</strain>
    </source>
</reference>
<dbReference type="GO" id="GO:0003677">
    <property type="term" value="F:DNA binding"/>
    <property type="evidence" value="ECO:0007669"/>
    <property type="project" value="InterPro"/>
</dbReference>
<feature type="region of interest" description="Disordered" evidence="1">
    <location>
        <begin position="1"/>
        <end position="39"/>
    </location>
</feature>
<protein>
    <recommendedName>
        <fullName evidence="4">Phage recombination protein Bet</fullName>
    </recommendedName>
</protein>
<dbReference type="InterPro" id="IPR018330">
    <property type="entry name" value="RecT_fam"/>
</dbReference>
<accession>A0A516X4G4</accession>
<organism evidence="2 3">
    <name type="scientific">Tomitella fengzijianii</name>
    <dbReference type="NCBI Taxonomy" id="2597660"/>
    <lineage>
        <taxon>Bacteria</taxon>
        <taxon>Bacillati</taxon>
        <taxon>Actinomycetota</taxon>
        <taxon>Actinomycetes</taxon>
        <taxon>Mycobacteriales</taxon>
        <taxon>Tomitella</taxon>
    </lineage>
</organism>
<dbReference type="KEGG" id="toy:FO059_12335"/>
<sequence>MSTAPAKTDSTAVEETHPGTDLVGTDGDRGVYRGGPSAWTPAERDELRALAGIDEASDGDLAMLKSVVDRTGLDPFIKQIYLVGRKTKTGGYRGEPERWETKWTVQVGIDGFRAVTNRYAEQRGLDVEIGKPVFYGEDGQPRPFWLKRNGYPAAAEVTIRVGQTTATAVAVWDEYVQTKRNGDPNSMWDKMPTVMLAKCAEAQAHRRVCSLNAGIYEPAEMAHMDSEPVRVQSQRADRPGKGRAAARAALGIGNQPPTSDSGDQHANAAEQPADAETTTAEETHPATQEQIDTLIRELDAANVTEAERPNYVRGVVGREVNGWPDLTAREVADVIEFTTTGELPIRG</sequence>
<evidence type="ECO:0000313" key="2">
    <source>
        <dbReference type="EMBL" id="QDQ97957.1"/>
    </source>
</evidence>
<evidence type="ECO:0000256" key="1">
    <source>
        <dbReference type="SAM" id="MobiDB-lite"/>
    </source>
</evidence>